<dbReference type="InterPro" id="IPR007621">
    <property type="entry name" value="TPM_dom"/>
</dbReference>
<feature type="chain" id="PRO_5041245738" evidence="1">
    <location>
        <begin position="21"/>
        <end position="169"/>
    </location>
</feature>
<evidence type="ECO:0000259" key="2">
    <source>
        <dbReference type="Pfam" id="PF04536"/>
    </source>
</evidence>
<dbReference type="EMBL" id="JAOCKX010000027">
    <property type="protein sequence ID" value="MDH2132944.1"/>
    <property type="molecule type" value="Genomic_DNA"/>
</dbReference>
<evidence type="ECO:0000256" key="1">
    <source>
        <dbReference type="SAM" id="SignalP"/>
    </source>
</evidence>
<comment type="caution">
    <text evidence="3">The sequence shown here is derived from an EMBL/GenBank/DDBJ whole genome shotgun (WGS) entry which is preliminary data.</text>
</comment>
<dbReference type="Proteomes" id="UP001162318">
    <property type="component" value="Unassembled WGS sequence"/>
</dbReference>
<proteinExistence type="predicted"/>
<dbReference type="Gene3D" id="3.10.310.50">
    <property type="match status" value="1"/>
</dbReference>
<name>A0AA43BCW6_SPHYA</name>
<protein>
    <submittedName>
        <fullName evidence="3">TPM domain-containing protein</fullName>
    </submittedName>
</protein>
<reference evidence="3" key="1">
    <citation type="submission" date="2022-09" db="EMBL/GenBank/DDBJ databases">
        <title>Intensive care unit water sources are persistently colonized with multi-drug resistant bacteria and are the site of extensive horizontal gene transfer of antibiotic resistance genes.</title>
        <authorList>
            <person name="Diorio-Toth L."/>
        </authorList>
    </citation>
    <scope>NUCLEOTIDE SEQUENCE</scope>
    <source>
        <strain evidence="3">GD03659</strain>
    </source>
</reference>
<evidence type="ECO:0000313" key="3">
    <source>
        <dbReference type="EMBL" id="MDH2132944.1"/>
    </source>
</evidence>
<organism evidence="3 4">
    <name type="scientific">Sphingobium yanoikuyae</name>
    <name type="common">Sphingomonas yanoikuyae</name>
    <dbReference type="NCBI Taxonomy" id="13690"/>
    <lineage>
        <taxon>Bacteria</taxon>
        <taxon>Pseudomonadati</taxon>
        <taxon>Pseudomonadota</taxon>
        <taxon>Alphaproteobacteria</taxon>
        <taxon>Sphingomonadales</taxon>
        <taxon>Sphingomonadaceae</taxon>
        <taxon>Sphingobium</taxon>
    </lineage>
</organism>
<evidence type="ECO:0000313" key="4">
    <source>
        <dbReference type="Proteomes" id="UP001162318"/>
    </source>
</evidence>
<accession>A0AA43BCW6</accession>
<gene>
    <name evidence="3" type="ORF">N5J77_17580</name>
</gene>
<dbReference type="PROSITE" id="PS51257">
    <property type="entry name" value="PROKAR_LIPOPROTEIN"/>
    <property type="match status" value="1"/>
</dbReference>
<feature type="domain" description="TPM" evidence="2">
    <location>
        <begin position="34"/>
        <end position="157"/>
    </location>
</feature>
<keyword evidence="1" id="KW-0732">Signal</keyword>
<feature type="signal peptide" evidence="1">
    <location>
        <begin position="1"/>
        <end position="20"/>
    </location>
</feature>
<dbReference type="Pfam" id="PF04536">
    <property type="entry name" value="TPM_phosphatase"/>
    <property type="match status" value="1"/>
</dbReference>
<dbReference type="PANTHER" id="PTHR30373:SF2">
    <property type="entry name" value="UPF0603 PROTEIN YGCG"/>
    <property type="match status" value="1"/>
</dbReference>
<dbReference type="RefSeq" id="WP_279776258.1">
    <property type="nucleotide sequence ID" value="NZ_JAOCKX010000027.1"/>
</dbReference>
<dbReference type="PANTHER" id="PTHR30373">
    <property type="entry name" value="UPF0603 PROTEIN YGCG"/>
    <property type="match status" value="1"/>
</dbReference>
<dbReference type="AlphaFoldDB" id="A0AA43BCW6"/>
<sequence>MMRRLLLVLLPLLAACSGAAADAPKPAMELTGRVVDKAGLLDSATATALTARLARLERQTGVQMVIATTPTLGGEAINDYSLRLARSWALGSKERNDGLLLLVAPTERKVRIEVGKGLETVMKDEVCDQIIRRMMMPHFTAGDPQSAILAGSGAMIEVLEHRPARKVAA</sequence>